<dbReference type="Proteomes" id="UP000288805">
    <property type="component" value="Unassembled WGS sequence"/>
</dbReference>
<feature type="region of interest" description="Disordered" evidence="1">
    <location>
        <begin position="237"/>
        <end position="279"/>
    </location>
</feature>
<dbReference type="EMBL" id="QGNW01001920">
    <property type="protein sequence ID" value="RVW28056.1"/>
    <property type="molecule type" value="Genomic_DNA"/>
</dbReference>
<evidence type="ECO:0000313" key="2">
    <source>
        <dbReference type="EMBL" id="RVW28056.1"/>
    </source>
</evidence>
<evidence type="ECO:0000256" key="1">
    <source>
        <dbReference type="SAM" id="MobiDB-lite"/>
    </source>
</evidence>
<sequence>MTPKKTVSSARVSEAGEKAIDKLDVKEFRERFCIPNGVSIDLVNEETAMLLRECVRAPALLQVVTELPDSNKGRGEGAGGGPGWMGGAIGACVEALFSKLYLKNSRSRIEGPPCGLGGKGVLRLKLPKDEVVPGEHYTVKELPSIRKLKRLMLKDGESSWRIEIREKMKALSGRLPDRSGVRTLLQRKLQQKEEAGEEKWEGCEGTTPPKEFPPPQITYEGEVMIEEQVTLLRTLSQAAPDASRAGAESQSQPSDGPDRLAIIPVKGPPSKKPRSTRNLRSGLLGRLEERQQEIEVSCASAHDAHPDGGECGGPESGTRVTSVSSSEEEPADDAAPASPFSYAELEAKLKQITTGWTGHQAIC</sequence>
<feature type="compositionally biased region" description="Low complexity" evidence="1">
    <location>
        <begin position="316"/>
        <end position="325"/>
    </location>
</feature>
<name>A0A438CXZ1_VITVI</name>
<feature type="compositionally biased region" description="Basic and acidic residues" evidence="1">
    <location>
        <begin position="190"/>
        <end position="202"/>
    </location>
</feature>
<evidence type="ECO:0000313" key="3">
    <source>
        <dbReference type="Proteomes" id="UP000288805"/>
    </source>
</evidence>
<accession>A0A438CXZ1</accession>
<feature type="region of interest" description="Disordered" evidence="1">
    <location>
        <begin position="189"/>
        <end position="216"/>
    </location>
</feature>
<organism evidence="2 3">
    <name type="scientific">Vitis vinifera</name>
    <name type="common">Grape</name>
    <dbReference type="NCBI Taxonomy" id="29760"/>
    <lineage>
        <taxon>Eukaryota</taxon>
        <taxon>Viridiplantae</taxon>
        <taxon>Streptophyta</taxon>
        <taxon>Embryophyta</taxon>
        <taxon>Tracheophyta</taxon>
        <taxon>Spermatophyta</taxon>
        <taxon>Magnoliopsida</taxon>
        <taxon>eudicotyledons</taxon>
        <taxon>Gunneridae</taxon>
        <taxon>Pentapetalae</taxon>
        <taxon>rosids</taxon>
        <taxon>Vitales</taxon>
        <taxon>Vitaceae</taxon>
        <taxon>Viteae</taxon>
        <taxon>Vitis</taxon>
    </lineage>
</organism>
<feature type="region of interest" description="Disordered" evidence="1">
    <location>
        <begin position="294"/>
        <end position="339"/>
    </location>
</feature>
<proteinExistence type="predicted"/>
<comment type="caution">
    <text evidence="2">The sequence shown here is derived from an EMBL/GenBank/DDBJ whole genome shotgun (WGS) entry which is preliminary data.</text>
</comment>
<reference evidence="2 3" key="1">
    <citation type="journal article" date="2018" name="PLoS Genet.">
        <title>Population sequencing reveals clonal diversity and ancestral inbreeding in the grapevine cultivar Chardonnay.</title>
        <authorList>
            <person name="Roach M.J."/>
            <person name="Johnson D.L."/>
            <person name="Bohlmann J."/>
            <person name="van Vuuren H.J."/>
            <person name="Jones S.J."/>
            <person name="Pretorius I.S."/>
            <person name="Schmidt S.A."/>
            <person name="Borneman A.R."/>
        </authorList>
    </citation>
    <scope>NUCLEOTIDE SEQUENCE [LARGE SCALE GENOMIC DNA]</scope>
    <source>
        <strain evidence="3">cv. Chardonnay</strain>
        <tissue evidence="2">Leaf</tissue>
    </source>
</reference>
<gene>
    <name evidence="2" type="ORF">CK203_097964</name>
</gene>
<dbReference type="AlphaFoldDB" id="A0A438CXZ1"/>
<protein>
    <submittedName>
        <fullName evidence="2">Uncharacterized protein</fullName>
    </submittedName>
</protein>